<dbReference type="EMBL" id="CP019724">
    <property type="protein sequence ID" value="AQS71856.1"/>
    <property type="molecule type" value="Genomic_DNA"/>
</dbReference>
<evidence type="ECO:0000256" key="1">
    <source>
        <dbReference type="SAM" id="Phobius"/>
    </source>
</evidence>
<feature type="transmembrane region" description="Helical" evidence="1">
    <location>
        <begin position="7"/>
        <end position="25"/>
    </location>
</feature>
<evidence type="ECO:0000313" key="3">
    <source>
        <dbReference type="Proteomes" id="UP000189443"/>
    </source>
</evidence>
<gene>
    <name evidence="2" type="ORF">B1H29_06905</name>
</gene>
<accession>A0A1S6JJE5</accession>
<sequence length="202" mass="19700">MVGDGLLVGTLGTAAIVGVTLLGAWTGSPVLADGEAGLVCAAALVVRLLLVRAGRALVGIVGVLAVSLALHAPQAAAGVVLAEQGRTRPVVVTSVHGGTSPSGGAARYLCSVADPAGVPLAVLIRRGCGQATRPGDTLAVVYDPRGRVPPRGAVAESDAGEALRGLAGWAAALVAASAVAVVRSFRLAGPDGHHGADAPGRP</sequence>
<proteinExistence type="predicted"/>
<dbReference type="Proteomes" id="UP000189443">
    <property type="component" value="Chromosome"/>
</dbReference>
<reference evidence="2 3" key="1">
    <citation type="submission" date="2017-02" db="EMBL/GenBank/DDBJ databases">
        <title>Streptomyces pactum ACT12 Genome sequencing and assembly.</title>
        <authorList>
            <person name="Xue Q."/>
            <person name="Yan X."/>
            <person name="Jia L."/>
            <person name="Yan H."/>
        </authorList>
    </citation>
    <scope>NUCLEOTIDE SEQUENCE [LARGE SCALE GENOMIC DNA]</scope>
    <source>
        <strain evidence="2 3">ACT12</strain>
    </source>
</reference>
<feature type="transmembrane region" description="Helical" evidence="1">
    <location>
        <begin position="31"/>
        <end position="50"/>
    </location>
</feature>
<dbReference type="AlphaFoldDB" id="A0A1S6JJE5"/>
<protein>
    <recommendedName>
        <fullName evidence="4">DUF3592 domain-containing protein</fullName>
    </recommendedName>
</protein>
<feature type="transmembrane region" description="Helical" evidence="1">
    <location>
        <begin position="57"/>
        <end position="82"/>
    </location>
</feature>
<keyword evidence="3" id="KW-1185">Reference proteome</keyword>
<evidence type="ECO:0000313" key="2">
    <source>
        <dbReference type="EMBL" id="AQS71856.1"/>
    </source>
</evidence>
<name>A0A1S6JJE5_9ACTN</name>
<keyword evidence="1" id="KW-0812">Transmembrane</keyword>
<organism evidence="2 3">
    <name type="scientific">Streptomyces pactum</name>
    <dbReference type="NCBI Taxonomy" id="68249"/>
    <lineage>
        <taxon>Bacteria</taxon>
        <taxon>Bacillati</taxon>
        <taxon>Actinomycetota</taxon>
        <taxon>Actinomycetes</taxon>
        <taxon>Kitasatosporales</taxon>
        <taxon>Streptomycetaceae</taxon>
        <taxon>Streptomyces</taxon>
    </lineage>
</organism>
<evidence type="ECO:0008006" key="4">
    <source>
        <dbReference type="Google" id="ProtNLM"/>
    </source>
</evidence>
<keyword evidence="1" id="KW-0472">Membrane</keyword>
<dbReference type="KEGG" id="spac:B1H29_06905"/>
<keyword evidence="1" id="KW-1133">Transmembrane helix</keyword>